<dbReference type="InterPro" id="IPR029498">
    <property type="entry name" value="HeLo_dom"/>
</dbReference>
<evidence type="ECO:0000259" key="3">
    <source>
        <dbReference type="Pfam" id="PF14479"/>
    </source>
</evidence>
<dbReference type="VEuPathDB" id="FungiDB:FOIG_10418"/>
<dbReference type="InterPro" id="IPR049945">
    <property type="entry name" value="AAA_22"/>
</dbReference>
<dbReference type="VEuPathDB" id="FungiDB:FOXG_15699"/>
<evidence type="ECO:0000256" key="1">
    <source>
        <dbReference type="SAM" id="SignalP"/>
    </source>
</evidence>
<dbReference type="Gene3D" id="3.40.50.300">
    <property type="entry name" value="P-loop containing nucleotide triphosphate hydrolases"/>
    <property type="match status" value="1"/>
</dbReference>
<sequence>MAEIFGVVAGALSVAALFNNVVDCFEYIQLGRNFGTDYQTCQIKLDIARLRLSRWGDAVKINNDGKFTDVNSNDDQVRTAKNTLEQLFNLFGRAYTESSNFKFVAGEEGVALFYPNTNTKQGAEELRNTIRDHKQMTTSLTKKISWALYKQKSLNQLIDDIQKLLDGLEAIFPTQESYRRMVEIGIEEVREEPSLQALPKAAQETDSLFRETAISRLEALSSSTDPRPCRVLPFPRNEDIVLRPKLFAELDMLLPLTPGYHSAALWGLGGSGKTQIALEYAYRRCDDPSCSVFWVHADNETTFTQDYKVVARKLGLDRKLNGEELLMTVRDRIEAEPRWLLIIDNSDNLALFGVNVGPTTAQKATSLLKYIPQGSTGTVLWISRDKRIAGTLVGPRRGIQVAEMTVNEAAVLLEIARNEKAWPQEATYTRALLEELHCLPLAISQAGAYMRRTLTPTKEYMSKLAEGKKRWRILNEVEFDRHRRAEVPNSILETWNISIEQIRQENETAYKVLHILAYLDNQNIPFEIIAAAAKFGSRRPDERWSTMEQELDKAIVRLKEFSFLGARRTEAGEQIFEMHKLVQEAARYSLNMKRASERKRTRPKSRLWDKMRISSEKQHETRRGRWEDVDDVYFSNGALQVMTNLFPKSKRETWAQCEKYARHVVLVCDWVKACGKEVEASDLLTRLSSYLYDRGRWREREAVDKRALELRQEILGEKHEQTIRSMASLAGTQLRQGRYYEAEETFIKVLELRQEVLGERHPHTIWSMASLAWTYREHGRYKEAKQIFMKILALHKEILGEKHPDTITIMASLAMTYYQQGQYKKAEKIHIRVRALQEEVLGDKHPDTIWSMAELAMIYREQSRYVETEQIQLKVLALRQEVLGDKHPDTIWSRAELATTYREQGRYNEAEKMSVKVLALQQEVLGETHPDTMRSMGIVATICRGLGRYKEAEQMSIKVLVLQQEVLGERHLDIIWSRDNLAGIYHAQGLHEKAEDI</sequence>
<dbReference type="Proteomes" id="UP000285084">
    <property type="component" value="Unassembled WGS sequence"/>
</dbReference>
<dbReference type="VEuPathDB" id="FungiDB:FOC1_g10004175"/>
<dbReference type="Pfam" id="PF13401">
    <property type="entry name" value="AAA_22"/>
    <property type="match status" value="1"/>
</dbReference>
<evidence type="ECO:0000259" key="2">
    <source>
        <dbReference type="Pfam" id="PF13401"/>
    </source>
</evidence>
<dbReference type="VEuPathDB" id="FungiDB:FOC4_g10013325"/>
<evidence type="ECO:0000313" key="4">
    <source>
        <dbReference type="EMBL" id="RKK83693.1"/>
    </source>
</evidence>
<dbReference type="VEuPathDB" id="FungiDB:FOIG_16510"/>
<dbReference type="VEuPathDB" id="FungiDB:FOC1_g10000473"/>
<dbReference type="VEuPathDB" id="FungiDB:FOMG_15524"/>
<dbReference type="InterPro" id="IPR011990">
    <property type="entry name" value="TPR-like_helical_dom_sf"/>
</dbReference>
<dbReference type="SUPFAM" id="SSF48452">
    <property type="entry name" value="TPR-like"/>
    <property type="match status" value="3"/>
</dbReference>
<dbReference type="VEuPathDB" id="FungiDB:FOZG_17677"/>
<feature type="chain" id="PRO_5019171831" description="Kinesin light chain" evidence="1">
    <location>
        <begin position="25"/>
        <end position="997"/>
    </location>
</feature>
<comment type="caution">
    <text evidence="4">The sequence shown here is derived from an EMBL/GenBank/DDBJ whole genome shotgun (WGS) entry which is preliminary data.</text>
</comment>
<evidence type="ECO:0008006" key="6">
    <source>
        <dbReference type="Google" id="ProtNLM"/>
    </source>
</evidence>
<gene>
    <name evidence="4" type="ORF">BFJ69_g2432</name>
</gene>
<dbReference type="VEuPathDB" id="FungiDB:HZS61_005331"/>
<dbReference type="SUPFAM" id="SSF52540">
    <property type="entry name" value="P-loop containing nucleoside triphosphate hydrolases"/>
    <property type="match status" value="1"/>
</dbReference>
<dbReference type="Pfam" id="PF14479">
    <property type="entry name" value="HeLo"/>
    <property type="match status" value="1"/>
</dbReference>
<dbReference type="InterPro" id="IPR019734">
    <property type="entry name" value="TPR_rpt"/>
</dbReference>
<dbReference type="Gene3D" id="1.20.120.1020">
    <property type="entry name" value="Prion-inhibition and propagation, HeLo domain"/>
    <property type="match status" value="1"/>
</dbReference>
<dbReference type="Pfam" id="PF13374">
    <property type="entry name" value="TPR_10"/>
    <property type="match status" value="2"/>
</dbReference>
<protein>
    <recommendedName>
        <fullName evidence="6">Kinesin light chain</fullName>
    </recommendedName>
</protein>
<dbReference type="EMBL" id="MRCX01000012">
    <property type="protein sequence ID" value="RKK83693.1"/>
    <property type="molecule type" value="Genomic_DNA"/>
</dbReference>
<dbReference type="Pfam" id="PF13424">
    <property type="entry name" value="TPR_12"/>
    <property type="match status" value="3"/>
</dbReference>
<dbReference type="PANTHER" id="PTHR46082:SF6">
    <property type="entry name" value="AAA+ ATPASE DOMAIN-CONTAINING PROTEIN-RELATED"/>
    <property type="match status" value="1"/>
</dbReference>
<dbReference type="Gene3D" id="1.25.40.10">
    <property type="entry name" value="Tetratricopeptide repeat domain"/>
    <property type="match status" value="2"/>
</dbReference>
<dbReference type="GO" id="GO:0016887">
    <property type="term" value="F:ATP hydrolysis activity"/>
    <property type="evidence" value="ECO:0007669"/>
    <property type="project" value="InterPro"/>
</dbReference>
<feature type="domain" description="ORC1/DEAH AAA+ ATPase" evidence="2">
    <location>
        <begin position="263"/>
        <end position="355"/>
    </location>
</feature>
<dbReference type="VEuPathDB" id="FungiDB:FOC4_g10005757"/>
<dbReference type="PANTHER" id="PTHR46082">
    <property type="entry name" value="ATP/GTP-BINDING PROTEIN-RELATED"/>
    <property type="match status" value="1"/>
</dbReference>
<dbReference type="InterPro" id="IPR038305">
    <property type="entry name" value="HeLo_sf"/>
</dbReference>
<dbReference type="VEuPathDB" id="FungiDB:FOC4_g10000207"/>
<dbReference type="InterPro" id="IPR053137">
    <property type="entry name" value="NLR-like"/>
</dbReference>
<organism evidence="4 5">
    <name type="scientific">Fusarium oxysporum</name>
    <name type="common">Fusarium vascular wilt</name>
    <dbReference type="NCBI Taxonomy" id="5507"/>
    <lineage>
        <taxon>Eukaryota</taxon>
        <taxon>Fungi</taxon>
        <taxon>Dikarya</taxon>
        <taxon>Ascomycota</taxon>
        <taxon>Pezizomycotina</taxon>
        <taxon>Sordariomycetes</taxon>
        <taxon>Hypocreomycetidae</taxon>
        <taxon>Hypocreales</taxon>
        <taxon>Nectriaceae</taxon>
        <taxon>Fusarium</taxon>
        <taxon>Fusarium oxysporum species complex</taxon>
    </lineage>
</organism>
<dbReference type="VEuPathDB" id="FungiDB:FOZG_17676"/>
<keyword evidence="1" id="KW-0732">Signal</keyword>
<dbReference type="InterPro" id="IPR027417">
    <property type="entry name" value="P-loop_NTPase"/>
</dbReference>
<reference evidence="4 5" key="1">
    <citation type="journal article" date="2018" name="Sci. Rep.">
        <title>Characterisation of pathogen-specific regions and novel effector candidates in Fusarium oxysporum f. sp. cepae.</title>
        <authorList>
            <person name="Armitage A.D."/>
            <person name="Taylor A."/>
            <person name="Sobczyk M.K."/>
            <person name="Baxter L."/>
            <person name="Greenfield B.P."/>
            <person name="Bates H.J."/>
            <person name="Wilson F."/>
            <person name="Jackson A.C."/>
            <person name="Ott S."/>
            <person name="Harrison R.J."/>
            <person name="Clarkson J.P."/>
        </authorList>
    </citation>
    <scope>NUCLEOTIDE SEQUENCE [LARGE SCALE GENOMIC DNA]</scope>
    <source>
        <strain evidence="4 5">Fo_A13</strain>
    </source>
</reference>
<dbReference type="VEuPathDB" id="FungiDB:HZS61_005378"/>
<feature type="domain" description="Prion-inhibition and propagation HeLo" evidence="3">
    <location>
        <begin position="6"/>
        <end position="198"/>
    </location>
</feature>
<dbReference type="VEuPathDB" id="FungiDB:FOIG_09379"/>
<accession>A0A420NTT4</accession>
<dbReference type="AlphaFoldDB" id="A0A420NTT4"/>
<dbReference type="SMART" id="SM00028">
    <property type="entry name" value="TPR"/>
    <property type="match status" value="5"/>
</dbReference>
<evidence type="ECO:0000313" key="5">
    <source>
        <dbReference type="Proteomes" id="UP000285084"/>
    </source>
</evidence>
<feature type="signal peptide" evidence="1">
    <location>
        <begin position="1"/>
        <end position="24"/>
    </location>
</feature>
<proteinExistence type="predicted"/>
<name>A0A420NTT4_FUSOX</name>